<evidence type="ECO:0000313" key="4">
    <source>
        <dbReference type="EMBL" id="OIN56244.1"/>
    </source>
</evidence>
<dbReference type="InterPro" id="IPR023296">
    <property type="entry name" value="Glyco_hydro_beta-prop_sf"/>
</dbReference>
<dbReference type="CDD" id="cd18610">
    <property type="entry name" value="GH130_BT3780-like"/>
    <property type="match status" value="1"/>
</dbReference>
<dbReference type="EMBL" id="MORL01000026">
    <property type="protein sequence ID" value="OIN56244.1"/>
    <property type="molecule type" value="Genomic_DNA"/>
</dbReference>
<dbReference type="Gene3D" id="2.115.10.20">
    <property type="entry name" value="Glycosyl hydrolase domain, family 43"/>
    <property type="match status" value="1"/>
</dbReference>
<evidence type="ECO:0000256" key="3">
    <source>
        <dbReference type="ARBA" id="ARBA00024356"/>
    </source>
</evidence>
<evidence type="ECO:0000313" key="5">
    <source>
        <dbReference type="Proteomes" id="UP000181790"/>
    </source>
</evidence>
<dbReference type="Proteomes" id="UP000181790">
    <property type="component" value="Unassembled WGS sequence"/>
</dbReference>
<dbReference type="Pfam" id="PF04041">
    <property type="entry name" value="Glyco_hydro_130"/>
    <property type="match status" value="1"/>
</dbReference>
<dbReference type="PIRSF" id="PIRSF016202">
    <property type="entry name" value="PH1107"/>
    <property type="match status" value="1"/>
</dbReference>
<dbReference type="PROSITE" id="PS51257">
    <property type="entry name" value="PROKAR_LIPOPROTEIN"/>
    <property type="match status" value="1"/>
</dbReference>
<name>A0A1S2VC00_9BACT</name>
<organism evidence="4 5">
    <name type="scientific">Arsenicibacter rosenii</name>
    <dbReference type="NCBI Taxonomy" id="1750698"/>
    <lineage>
        <taxon>Bacteria</taxon>
        <taxon>Pseudomonadati</taxon>
        <taxon>Bacteroidota</taxon>
        <taxon>Cytophagia</taxon>
        <taxon>Cytophagales</taxon>
        <taxon>Spirosomataceae</taxon>
        <taxon>Arsenicibacter</taxon>
    </lineage>
</organism>
<evidence type="ECO:0008006" key="6">
    <source>
        <dbReference type="Google" id="ProtNLM"/>
    </source>
</evidence>
<protein>
    <recommendedName>
        <fullName evidence="6">Pesticidal protein Cry15Aa</fullName>
    </recommendedName>
</protein>
<dbReference type="PANTHER" id="PTHR34106">
    <property type="entry name" value="GLYCOSIDASE"/>
    <property type="match status" value="1"/>
</dbReference>
<dbReference type="GO" id="GO:0016757">
    <property type="term" value="F:glycosyltransferase activity"/>
    <property type="evidence" value="ECO:0007669"/>
    <property type="project" value="UniProtKB-KW"/>
</dbReference>
<dbReference type="PANTHER" id="PTHR34106:SF5">
    <property type="entry name" value="GLYCOSIDASE"/>
    <property type="match status" value="1"/>
</dbReference>
<keyword evidence="5" id="KW-1185">Reference proteome</keyword>
<accession>A0A1S2VC00</accession>
<gene>
    <name evidence="4" type="ORF">BLX24_25960</name>
</gene>
<evidence type="ECO:0000256" key="1">
    <source>
        <dbReference type="ARBA" id="ARBA00022676"/>
    </source>
</evidence>
<dbReference type="SUPFAM" id="SSF75005">
    <property type="entry name" value="Arabinanase/levansucrase/invertase"/>
    <property type="match status" value="1"/>
</dbReference>
<dbReference type="OrthoDB" id="2534034at2"/>
<sequence>MYRNLLSLCVGALMVSCAPQRPLNLNVDSFYKPDQNPIVRADSSYTFLCPVKKQEVRWQKADVFNPAAIVRNNKVYLLYRCEDNPAAHLGGRTSRLGLAESEDGIHFKKYPTPVLYPDNDAFNQYDSPGGCEDPRLVETEDGTYVVAYTSWNYKTPRLSIAFSKDLIHWEKKGPAFAKAHNQKFLNVPSKSGSIVTKMVKNKPVVARINGKYWMYWGEHLVNLAWSENLYDWYPLLNDKGDLLAVARPRPGKFDSSLTECGPPAVITEKGIVLLYNGRNATNQNADPNLAKGTYSVGQMIFDPANPEKLIGRSDNSFLKPTLPHEVAGQYKSGTTFAEGLVYFKGKWFLYYGTADSFVGLAMTR</sequence>
<dbReference type="RefSeq" id="WP_071506148.1">
    <property type="nucleotide sequence ID" value="NZ_MORL01000026.1"/>
</dbReference>
<comment type="caution">
    <text evidence="4">The sequence shown here is derived from an EMBL/GenBank/DDBJ whole genome shotgun (WGS) entry which is preliminary data.</text>
</comment>
<dbReference type="AlphaFoldDB" id="A0A1S2VC00"/>
<dbReference type="InterPro" id="IPR007184">
    <property type="entry name" value="Mannoside_phosphorylase"/>
</dbReference>
<evidence type="ECO:0000256" key="2">
    <source>
        <dbReference type="ARBA" id="ARBA00022679"/>
    </source>
</evidence>
<proteinExistence type="inferred from homology"/>
<comment type="similarity">
    <text evidence="3">Belongs to the glycosyl hydrolase 130 family.</text>
</comment>
<keyword evidence="1" id="KW-0328">Glycosyltransferase</keyword>
<keyword evidence="2" id="KW-0808">Transferase</keyword>
<reference evidence="4 5" key="1">
    <citation type="submission" date="2016-10" db="EMBL/GenBank/DDBJ databases">
        <title>Arsenicibacter rosenii gen. nov., sp. nov., an efficient arsenic-methylating bacterium isolated from an arsenic-contaminated paddy soil.</title>
        <authorList>
            <person name="Huang K."/>
        </authorList>
    </citation>
    <scope>NUCLEOTIDE SEQUENCE [LARGE SCALE GENOMIC DNA]</scope>
    <source>
        <strain evidence="4 5">SM-1</strain>
    </source>
</reference>